<evidence type="ECO:0000313" key="7">
    <source>
        <dbReference type="EMBL" id="GAO47946.1"/>
    </source>
</evidence>
<sequence>MSTSTDTFYFSLARISALQILRASGIDRARPSVIDSFTDILVRYLLLLATSARDNAILAGREGADVLDVRTAMGECGVLVARCEAPSRPSPLPVPGIEGMDLELEDEEDEEDEDLRVVEEFVEWCRGPQAAEIRKVAGMDEHTPPNTAPSTADPDNPAPQDPGQTDWLTGLVRKQIRAGAEDRFRGSVLEQILQSMEPLEGEVPVDSVKDEEGREGRIREPQVPEIPGGMALVSEEENIVQLLYLIIPNPTPLPSTT</sequence>
<gene>
    <name evidence="7" type="ORF">G7K_2141-t1</name>
</gene>
<dbReference type="InterPro" id="IPR037818">
    <property type="entry name" value="TAF8"/>
</dbReference>
<keyword evidence="3" id="KW-0804">Transcription</keyword>
<dbReference type="AlphaFoldDB" id="A0A0E9NE22"/>
<evidence type="ECO:0000259" key="6">
    <source>
        <dbReference type="SMART" id="SM00576"/>
    </source>
</evidence>
<feature type="domain" description="Bromodomain associated" evidence="6">
    <location>
        <begin position="6"/>
        <end position="82"/>
    </location>
</feature>
<keyword evidence="2" id="KW-0805">Transcription regulation</keyword>
<organism evidence="7 8">
    <name type="scientific">Saitoella complicata (strain BCRC 22490 / CBS 7301 / JCM 7358 / NBRC 10748 / NRRL Y-17804)</name>
    <dbReference type="NCBI Taxonomy" id="698492"/>
    <lineage>
        <taxon>Eukaryota</taxon>
        <taxon>Fungi</taxon>
        <taxon>Dikarya</taxon>
        <taxon>Ascomycota</taxon>
        <taxon>Taphrinomycotina</taxon>
        <taxon>Taphrinomycotina incertae sedis</taxon>
        <taxon>Saitoella</taxon>
    </lineage>
</organism>
<dbReference type="EMBL" id="BACD03000012">
    <property type="protein sequence ID" value="GAO47946.1"/>
    <property type="molecule type" value="Genomic_DNA"/>
</dbReference>
<dbReference type="SMART" id="SM00576">
    <property type="entry name" value="BTP"/>
    <property type="match status" value="1"/>
</dbReference>
<dbReference type="InterPro" id="IPR009072">
    <property type="entry name" value="Histone-fold"/>
</dbReference>
<feature type="region of interest" description="Disordered" evidence="5">
    <location>
        <begin position="137"/>
        <end position="166"/>
    </location>
</feature>
<accession>A0A0E9NE22</accession>
<dbReference type="Pfam" id="PF07524">
    <property type="entry name" value="Bromo_TP"/>
    <property type="match status" value="1"/>
</dbReference>
<dbReference type="GO" id="GO:0046982">
    <property type="term" value="F:protein heterodimerization activity"/>
    <property type="evidence" value="ECO:0007669"/>
    <property type="project" value="InterPro"/>
</dbReference>
<evidence type="ECO:0000256" key="1">
    <source>
        <dbReference type="ARBA" id="ARBA00004123"/>
    </source>
</evidence>
<evidence type="ECO:0000313" key="8">
    <source>
        <dbReference type="Proteomes" id="UP000033140"/>
    </source>
</evidence>
<dbReference type="Proteomes" id="UP000033140">
    <property type="component" value="Unassembled WGS sequence"/>
</dbReference>
<protein>
    <recommendedName>
        <fullName evidence="6">Bromodomain associated domain-containing protein</fullName>
    </recommendedName>
</protein>
<dbReference type="Gene3D" id="1.10.20.10">
    <property type="entry name" value="Histone, subunit A"/>
    <property type="match status" value="1"/>
</dbReference>
<dbReference type="GO" id="GO:0005669">
    <property type="term" value="C:transcription factor TFIID complex"/>
    <property type="evidence" value="ECO:0007669"/>
    <property type="project" value="InterPro"/>
</dbReference>
<evidence type="ECO:0000256" key="4">
    <source>
        <dbReference type="ARBA" id="ARBA00023242"/>
    </source>
</evidence>
<dbReference type="CDD" id="cd00076">
    <property type="entry name" value="HFD_SF"/>
    <property type="match status" value="1"/>
</dbReference>
<evidence type="ECO:0000256" key="3">
    <source>
        <dbReference type="ARBA" id="ARBA00023163"/>
    </source>
</evidence>
<name>A0A0E9NE22_SAICN</name>
<keyword evidence="8" id="KW-1185">Reference proteome</keyword>
<evidence type="ECO:0000256" key="2">
    <source>
        <dbReference type="ARBA" id="ARBA00023015"/>
    </source>
</evidence>
<evidence type="ECO:0000256" key="5">
    <source>
        <dbReference type="SAM" id="MobiDB-lite"/>
    </source>
</evidence>
<dbReference type="OMA" id="MANTHVI"/>
<dbReference type="PANTHER" id="PTHR46338:SF1">
    <property type="entry name" value="TRANSCRIPTION INITIATION FACTOR TFIID SUBUNIT 8"/>
    <property type="match status" value="1"/>
</dbReference>
<reference evidence="7 8" key="3">
    <citation type="journal article" date="2015" name="Genome Announc.">
        <title>Draft Genome Sequence of the Archiascomycetous Yeast Saitoella complicata.</title>
        <authorList>
            <person name="Yamauchi K."/>
            <person name="Kondo S."/>
            <person name="Hamamoto M."/>
            <person name="Takahashi Y."/>
            <person name="Ogura Y."/>
            <person name="Hayashi T."/>
            <person name="Nishida H."/>
        </authorList>
    </citation>
    <scope>NUCLEOTIDE SEQUENCE [LARGE SCALE GENOMIC DNA]</scope>
    <source>
        <strain evidence="7 8">NRRL Y-17804</strain>
    </source>
</reference>
<dbReference type="STRING" id="698492.A0A0E9NE22"/>
<comment type="caution">
    <text evidence="7">The sequence shown here is derived from an EMBL/GenBank/DDBJ whole genome shotgun (WGS) entry which is preliminary data.</text>
</comment>
<comment type="subcellular location">
    <subcellularLocation>
        <location evidence="1">Nucleus</location>
    </subcellularLocation>
</comment>
<reference evidence="7 8" key="1">
    <citation type="journal article" date="2011" name="J. Gen. Appl. Microbiol.">
        <title>Draft genome sequencing of the enigmatic yeast Saitoella complicata.</title>
        <authorList>
            <person name="Nishida H."/>
            <person name="Hamamoto M."/>
            <person name="Sugiyama J."/>
        </authorList>
    </citation>
    <scope>NUCLEOTIDE SEQUENCE [LARGE SCALE GENOMIC DNA]</scope>
    <source>
        <strain evidence="7 8">NRRL Y-17804</strain>
    </source>
</reference>
<reference evidence="7 8" key="2">
    <citation type="journal article" date="2014" name="J. Gen. Appl. Microbiol.">
        <title>The early diverging ascomycetous budding yeast Saitoella complicata has three histone deacetylases belonging to the Clr6, Hos2, and Rpd3 lineages.</title>
        <authorList>
            <person name="Nishida H."/>
            <person name="Matsumoto T."/>
            <person name="Kondo S."/>
            <person name="Hamamoto M."/>
            <person name="Yoshikawa H."/>
        </authorList>
    </citation>
    <scope>NUCLEOTIDE SEQUENCE [LARGE SCALE GENOMIC DNA]</scope>
    <source>
        <strain evidence="7 8">NRRL Y-17804</strain>
    </source>
</reference>
<dbReference type="PANTHER" id="PTHR46338">
    <property type="entry name" value="TRANSCRIPTION INITIATION FACTOR TFIID SUBUNIT 8"/>
    <property type="match status" value="1"/>
</dbReference>
<dbReference type="InterPro" id="IPR006565">
    <property type="entry name" value="BTP"/>
</dbReference>
<keyword evidence="4" id="KW-0539">Nucleus</keyword>
<proteinExistence type="predicted"/>